<accession>A0A2A3YL31</accession>
<keyword evidence="1" id="KW-0812">Transmembrane</keyword>
<name>A0A2A3YL31_9MICO</name>
<gene>
    <name evidence="2" type="ORF">CIK66_04930</name>
</gene>
<dbReference type="Proteomes" id="UP000218598">
    <property type="component" value="Unassembled WGS sequence"/>
</dbReference>
<dbReference type="OrthoDB" id="5117223at2"/>
<feature type="transmembrane region" description="Helical" evidence="1">
    <location>
        <begin position="171"/>
        <end position="192"/>
    </location>
</feature>
<reference evidence="2 3" key="1">
    <citation type="journal article" date="2017" name="Elife">
        <title>Extensive horizontal gene transfer in cheese-associated bacteria.</title>
        <authorList>
            <person name="Bonham K.S."/>
            <person name="Wolfe B.E."/>
            <person name="Dutton R.J."/>
        </authorList>
    </citation>
    <scope>NUCLEOTIDE SEQUENCE [LARGE SCALE GENOMIC DNA]</scope>
    <source>
        <strain evidence="2 3">341_9</strain>
    </source>
</reference>
<protein>
    <submittedName>
        <fullName evidence="2">Uncharacterized protein</fullName>
    </submittedName>
</protein>
<proteinExistence type="predicted"/>
<feature type="transmembrane region" description="Helical" evidence="1">
    <location>
        <begin position="6"/>
        <end position="22"/>
    </location>
</feature>
<organism evidence="2 3">
    <name type="scientific">Brachybacterium alimentarium</name>
    <dbReference type="NCBI Taxonomy" id="47845"/>
    <lineage>
        <taxon>Bacteria</taxon>
        <taxon>Bacillati</taxon>
        <taxon>Actinomycetota</taxon>
        <taxon>Actinomycetes</taxon>
        <taxon>Micrococcales</taxon>
        <taxon>Dermabacteraceae</taxon>
        <taxon>Brachybacterium</taxon>
    </lineage>
</organism>
<feature type="transmembrane region" description="Helical" evidence="1">
    <location>
        <begin position="34"/>
        <end position="57"/>
    </location>
</feature>
<comment type="caution">
    <text evidence="2">The sequence shown here is derived from an EMBL/GenBank/DDBJ whole genome shotgun (WGS) entry which is preliminary data.</text>
</comment>
<dbReference type="EMBL" id="NRGR01000008">
    <property type="protein sequence ID" value="PCC40003.1"/>
    <property type="molecule type" value="Genomic_DNA"/>
</dbReference>
<keyword evidence="1" id="KW-1133">Transmembrane helix</keyword>
<evidence type="ECO:0000313" key="2">
    <source>
        <dbReference type="EMBL" id="PCC40003.1"/>
    </source>
</evidence>
<dbReference type="AlphaFoldDB" id="A0A2A3YL31"/>
<dbReference type="RefSeq" id="WP_096196676.1">
    <property type="nucleotide sequence ID" value="NZ_BAAAIQ010000005.1"/>
</dbReference>
<feature type="transmembrane region" description="Helical" evidence="1">
    <location>
        <begin position="118"/>
        <end position="139"/>
    </location>
</feature>
<keyword evidence="1" id="KW-0472">Membrane</keyword>
<evidence type="ECO:0000256" key="1">
    <source>
        <dbReference type="SAM" id="Phobius"/>
    </source>
</evidence>
<keyword evidence="3" id="KW-1185">Reference proteome</keyword>
<feature type="transmembrane region" description="Helical" evidence="1">
    <location>
        <begin position="77"/>
        <end position="97"/>
    </location>
</feature>
<sequence>MWLLLFPVVAGVLGAALLRLVLRAKRPRLDRPAALVTALAAGASSLIMIVFSTSTVIPMYVADVPSFPWETYGAVRFVLPLALGILTVLLLGLPARSGRAGGAQLTRRTWTSFLSRPWVAILGIVLALVVILTLSAGVVSQPDEDGRFTRYVIELGNGGAETDFYGWHYSMAPMIALVILVVATVRAWAGIARPPHPEDVEQDIARRRLRSTNVARITTGALLLHLAAILRDLESTSRLSLTVGAESGEHFSTGSAFSDLAPFLEYGAPLVAAIGLGLWVHTALTALPASAGSASAASPAGSASSRRETA</sequence>
<evidence type="ECO:0000313" key="3">
    <source>
        <dbReference type="Proteomes" id="UP000218598"/>
    </source>
</evidence>